<dbReference type="InterPro" id="IPR014016">
    <property type="entry name" value="UvrD-like_ATP-bd"/>
</dbReference>
<evidence type="ECO:0000259" key="7">
    <source>
        <dbReference type="PROSITE" id="PS51198"/>
    </source>
</evidence>
<evidence type="ECO:0000256" key="6">
    <source>
        <dbReference type="PROSITE-ProRule" id="PRU00560"/>
    </source>
</evidence>
<feature type="domain" description="UvrD-like helicase ATP-binding" evidence="7">
    <location>
        <begin position="7"/>
        <end position="249"/>
    </location>
</feature>
<organism evidence="8 9">
    <name type="scientific">Candidatus Liptonbacteria bacterium RIFCSPLOWO2_01_FULL_52_25</name>
    <dbReference type="NCBI Taxonomy" id="1798650"/>
    <lineage>
        <taxon>Bacteria</taxon>
        <taxon>Candidatus Liptoniibacteriota</taxon>
    </lineage>
</organism>
<keyword evidence="1 6" id="KW-0547">Nucleotide-binding</keyword>
<dbReference type="SUPFAM" id="SSF52540">
    <property type="entry name" value="P-loop containing nucleoside triphosphate hydrolases"/>
    <property type="match status" value="1"/>
</dbReference>
<dbReference type="GO" id="GO:0000725">
    <property type="term" value="P:recombinational repair"/>
    <property type="evidence" value="ECO:0007669"/>
    <property type="project" value="TreeGrafter"/>
</dbReference>
<gene>
    <name evidence="8" type="ORF">A2945_01395</name>
</gene>
<proteinExistence type="predicted"/>
<dbReference type="Proteomes" id="UP000178880">
    <property type="component" value="Unassembled WGS sequence"/>
</dbReference>
<evidence type="ECO:0000256" key="5">
    <source>
        <dbReference type="ARBA" id="ARBA00023125"/>
    </source>
</evidence>
<comment type="caution">
    <text evidence="8">The sequence shown here is derived from an EMBL/GenBank/DDBJ whole genome shotgun (WGS) entry which is preliminary data.</text>
</comment>
<evidence type="ECO:0000256" key="4">
    <source>
        <dbReference type="ARBA" id="ARBA00022840"/>
    </source>
</evidence>
<dbReference type="InterPro" id="IPR000212">
    <property type="entry name" value="DNA_helicase_UvrD/REP"/>
</dbReference>
<dbReference type="GO" id="GO:0043138">
    <property type="term" value="F:3'-5' DNA helicase activity"/>
    <property type="evidence" value="ECO:0007669"/>
    <property type="project" value="TreeGrafter"/>
</dbReference>
<dbReference type="EMBL" id="MHLA01000015">
    <property type="protein sequence ID" value="OGY99494.1"/>
    <property type="molecule type" value="Genomic_DNA"/>
</dbReference>
<evidence type="ECO:0000256" key="3">
    <source>
        <dbReference type="ARBA" id="ARBA00022806"/>
    </source>
</evidence>
<keyword evidence="2 6" id="KW-0378">Hydrolase</keyword>
<evidence type="ECO:0000313" key="8">
    <source>
        <dbReference type="EMBL" id="OGY99494.1"/>
    </source>
</evidence>
<dbReference type="InterPro" id="IPR027417">
    <property type="entry name" value="P-loop_NTPase"/>
</dbReference>
<dbReference type="STRING" id="1798650.A2945_01395"/>
<feature type="binding site" evidence="6">
    <location>
        <begin position="28"/>
        <end position="35"/>
    </location>
    <ligand>
        <name>ATP</name>
        <dbReference type="ChEBI" id="CHEBI:30616"/>
    </ligand>
</feature>
<keyword evidence="5" id="KW-0238">DNA-binding</keyword>
<dbReference type="PANTHER" id="PTHR11070:SF2">
    <property type="entry name" value="ATP-DEPENDENT DNA HELICASE SRS2"/>
    <property type="match status" value="1"/>
</dbReference>
<evidence type="ECO:0000313" key="9">
    <source>
        <dbReference type="Proteomes" id="UP000178880"/>
    </source>
</evidence>
<reference evidence="8 9" key="1">
    <citation type="journal article" date="2016" name="Nat. Commun.">
        <title>Thousands of microbial genomes shed light on interconnected biogeochemical processes in an aquifer system.</title>
        <authorList>
            <person name="Anantharaman K."/>
            <person name="Brown C.T."/>
            <person name="Hug L.A."/>
            <person name="Sharon I."/>
            <person name="Castelle C.J."/>
            <person name="Probst A.J."/>
            <person name="Thomas B.C."/>
            <person name="Singh A."/>
            <person name="Wilkins M.J."/>
            <person name="Karaoz U."/>
            <person name="Brodie E.L."/>
            <person name="Williams K.H."/>
            <person name="Hubbard S.S."/>
            <person name="Banfield J.F."/>
        </authorList>
    </citation>
    <scope>NUCLEOTIDE SEQUENCE [LARGE SCALE GENOMIC DNA]</scope>
</reference>
<keyword evidence="3 6" id="KW-0347">Helicase</keyword>
<name>A0A1G2CDP5_9BACT</name>
<dbReference type="Gene3D" id="3.40.50.300">
    <property type="entry name" value="P-loop containing nucleotide triphosphate hydrolases"/>
    <property type="match status" value="3"/>
</dbReference>
<dbReference type="Gene3D" id="1.10.10.160">
    <property type="match status" value="1"/>
</dbReference>
<evidence type="ECO:0000256" key="1">
    <source>
        <dbReference type="ARBA" id="ARBA00022741"/>
    </source>
</evidence>
<dbReference type="GO" id="GO:0003677">
    <property type="term" value="F:DNA binding"/>
    <property type="evidence" value="ECO:0007669"/>
    <property type="project" value="UniProtKB-KW"/>
</dbReference>
<protein>
    <recommendedName>
        <fullName evidence="7">UvrD-like helicase ATP-binding domain-containing protein</fullName>
    </recommendedName>
</protein>
<dbReference type="PROSITE" id="PS51198">
    <property type="entry name" value="UVRD_HELICASE_ATP_BIND"/>
    <property type="match status" value="1"/>
</dbReference>
<keyword evidence="4 6" id="KW-0067">ATP-binding</keyword>
<dbReference type="Pfam" id="PF13245">
    <property type="entry name" value="AAA_19"/>
    <property type="match status" value="1"/>
</dbReference>
<dbReference type="AlphaFoldDB" id="A0A1G2CDP5"/>
<dbReference type="InterPro" id="IPR013986">
    <property type="entry name" value="DExx_box_DNA_helicase_dom_sf"/>
</dbReference>
<dbReference type="PANTHER" id="PTHR11070">
    <property type="entry name" value="UVRD / RECB / PCRA DNA HELICASE FAMILY MEMBER"/>
    <property type="match status" value="1"/>
</dbReference>
<accession>A0A1G2CDP5</accession>
<dbReference type="GO" id="GO:0005524">
    <property type="term" value="F:ATP binding"/>
    <property type="evidence" value="ECO:0007669"/>
    <property type="project" value="UniProtKB-UniRule"/>
</dbReference>
<dbReference type="GO" id="GO:0016787">
    <property type="term" value="F:hydrolase activity"/>
    <property type="evidence" value="ECO:0007669"/>
    <property type="project" value="UniProtKB-UniRule"/>
</dbReference>
<sequence length="554" mass="63163">MHEAIEKEWNAAVAKIVASDHPKKIVVAGPGAGKTSLFKELLAKSKAQKNSAEDHLTVTFINDLANELKKDLRDLSSVGTFHAYCKQLLHKNPYLREGLREDFEVFTKLPTLIKSDWSLLHPEVAVPEFVKSIRATVDDKSTRFFLDRSNYYNAVGFDDMIFRVYLKWLVSPKTAERHALILVDEYQDFNLLEVSLLKILSEKNPIVIAGDDDQVLYGSFRGSSWNFIRDLYASPKYEPGNLPFCLRCPEVVVNAFNDVVRNATDDDHLKGRIPKRYEYFPPHKEIDSKAHPHIHTIQTSIQKSGAGNYFGRVIEKVIKSIPKSYVKESREKGFPTVLIIGNKQYRTQISAHLKDRGYVFDEKIGSSGDEEKIVRKDGLRILKENPDSTLGWRIILEVDKPAFFKKDPNRFLIFSPLKKIIPKEYVARITAEAKTLKDELPEATSKKGAAFGKPIIKLTSFQGAKGLSGQYVFVVGLHNGDIPKRPDSITDIEICKLLVALTRTRKQCYLLWTRGFAGLPKNPSIFLDWIDKSRKEFSYIDAAYFKREALRHKK</sequence>
<evidence type="ECO:0000256" key="2">
    <source>
        <dbReference type="ARBA" id="ARBA00022801"/>
    </source>
</evidence>